<proteinExistence type="predicted"/>
<evidence type="ECO:0000313" key="3">
    <source>
        <dbReference type="Proteomes" id="UP001271007"/>
    </source>
</evidence>
<dbReference type="AlphaFoldDB" id="A0AAJ0GFU7"/>
<gene>
    <name evidence="2" type="ORF">LTR09_002512</name>
</gene>
<evidence type="ECO:0000313" key="2">
    <source>
        <dbReference type="EMBL" id="KAK3056719.1"/>
    </source>
</evidence>
<keyword evidence="3" id="KW-1185">Reference proteome</keyword>
<feature type="compositionally biased region" description="Basic and acidic residues" evidence="1">
    <location>
        <begin position="32"/>
        <end position="45"/>
    </location>
</feature>
<protein>
    <submittedName>
        <fullName evidence="2">Uncharacterized protein</fullName>
    </submittedName>
</protein>
<feature type="region of interest" description="Disordered" evidence="1">
    <location>
        <begin position="1"/>
        <end position="107"/>
    </location>
</feature>
<reference evidence="2" key="1">
    <citation type="submission" date="2023-04" db="EMBL/GenBank/DDBJ databases">
        <title>Black Yeasts Isolated from many extreme environments.</title>
        <authorList>
            <person name="Coleine C."/>
            <person name="Stajich J.E."/>
            <person name="Selbmann L."/>
        </authorList>
    </citation>
    <scope>NUCLEOTIDE SEQUENCE</scope>
    <source>
        <strain evidence="2">CCFEE 5312</strain>
    </source>
</reference>
<accession>A0AAJ0GFU7</accession>
<sequence length="231" mass="25950">MGPNHPSIPKADRSRPGRYLPITRENNPGAFRNREEQSEAERRAAETFARMAGETPAEVPSEQAEEQVGEGASDEESELSEYDDSDSDAPSDALDVDDPTWKVGQPKTQPLSYWVPSDASGSKILKRLKNSIDFNDKAQVERAVKNRRLTIWRARTKHGLPIARDSTQGRQYTVVHEHFITTENATWAAAHNGSRIPMAELARRFNIRFPGQNRTAASLSAHTFRNPELMR</sequence>
<feature type="compositionally biased region" description="Acidic residues" evidence="1">
    <location>
        <begin position="63"/>
        <end position="98"/>
    </location>
</feature>
<dbReference type="EMBL" id="JAWDJX010000005">
    <property type="protein sequence ID" value="KAK3056719.1"/>
    <property type="molecule type" value="Genomic_DNA"/>
</dbReference>
<evidence type="ECO:0000256" key="1">
    <source>
        <dbReference type="SAM" id="MobiDB-lite"/>
    </source>
</evidence>
<organism evidence="2 3">
    <name type="scientific">Extremus antarcticus</name>
    <dbReference type="NCBI Taxonomy" id="702011"/>
    <lineage>
        <taxon>Eukaryota</taxon>
        <taxon>Fungi</taxon>
        <taxon>Dikarya</taxon>
        <taxon>Ascomycota</taxon>
        <taxon>Pezizomycotina</taxon>
        <taxon>Dothideomycetes</taxon>
        <taxon>Dothideomycetidae</taxon>
        <taxon>Mycosphaerellales</taxon>
        <taxon>Extremaceae</taxon>
        <taxon>Extremus</taxon>
    </lineage>
</organism>
<dbReference type="Proteomes" id="UP001271007">
    <property type="component" value="Unassembled WGS sequence"/>
</dbReference>
<name>A0AAJ0GFU7_9PEZI</name>
<comment type="caution">
    <text evidence="2">The sequence shown here is derived from an EMBL/GenBank/DDBJ whole genome shotgun (WGS) entry which is preliminary data.</text>
</comment>